<dbReference type="STRING" id="915059.NH26_10720"/>
<dbReference type="EMBL" id="JRYR02000001">
    <property type="protein sequence ID" value="OHX66795.1"/>
    <property type="molecule type" value="Genomic_DNA"/>
</dbReference>
<gene>
    <name evidence="1" type="ORF">NH26_10720</name>
</gene>
<accession>A0A1S1Z111</accession>
<organism evidence="1 2">
    <name type="scientific">Flammeovirga pacifica</name>
    <dbReference type="NCBI Taxonomy" id="915059"/>
    <lineage>
        <taxon>Bacteria</taxon>
        <taxon>Pseudomonadati</taxon>
        <taxon>Bacteroidota</taxon>
        <taxon>Cytophagia</taxon>
        <taxon>Cytophagales</taxon>
        <taxon>Flammeovirgaceae</taxon>
        <taxon>Flammeovirga</taxon>
    </lineage>
</organism>
<comment type="caution">
    <text evidence="1">The sequence shown here is derived from an EMBL/GenBank/DDBJ whole genome shotgun (WGS) entry which is preliminary data.</text>
</comment>
<reference evidence="1 2" key="1">
    <citation type="journal article" date="2012" name="Int. J. Syst. Evol. Microbiol.">
        <title>Flammeovirga pacifica sp. nov., isolated from deep-sea sediment.</title>
        <authorList>
            <person name="Xu H."/>
            <person name="Fu Y."/>
            <person name="Yang N."/>
            <person name="Ding Z."/>
            <person name="Lai Q."/>
            <person name="Zeng R."/>
        </authorList>
    </citation>
    <scope>NUCLEOTIDE SEQUENCE [LARGE SCALE GENOMIC DNA]</scope>
    <source>
        <strain evidence="2">DSM 24597 / LMG 26175 / WPAGA1</strain>
    </source>
</reference>
<evidence type="ECO:0000313" key="2">
    <source>
        <dbReference type="Proteomes" id="UP000179797"/>
    </source>
</evidence>
<evidence type="ECO:0000313" key="1">
    <source>
        <dbReference type="EMBL" id="OHX66795.1"/>
    </source>
</evidence>
<dbReference type="AlphaFoldDB" id="A0A1S1Z111"/>
<evidence type="ECO:0008006" key="3">
    <source>
        <dbReference type="Google" id="ProtNLM"/>
    </source>
</evidence>
<sequence>MMPLGAASQAKGNQFLFSNDVWGSANDLSSIMTRSPQIGMTHRSIFQEVAFSAVGAIYPINQKWSTSATISSVGNTYLSEQSIELGTAHKIGIIQIGGGLGYHQLRAETLNTLQTITLNMAVQAALSSRFSLGLIMHNFTQNVYQEGVFGADKSSLIALGVKYSVQPFFTVISSIEKQKHQQIQYKAGFEYQWKSFLYLRGGMQLFPLDISLGTGVYKNKWGVDYAFLTDDVFGWSHQFSLSYQLTSKER</sequence>
<protein>
    <recommendedName>
        <fullName evidence="3">DUF5723 domain-containing protein</fullName>
    </recommendedName>
</protein>
<keyword evidence="2" id="KW-1185">Reference proteome</keyword>
<dbReference type="Proteomes" id="UP000179797">
    <property type="component" value="Unassembled WGS sequence"/>
</dbReference>
<proteinExistence type="predicted"/>
<name>A0A1S1Z111_FLAPC</name>